<feature type="domain" description="ABC transmembrane type-1" evidence="8">
    <location>
        <begin position="313"/>
        <end position="497"/>
    </location>
</feature>
<keyword evidence="3" id="KW-1003">Cell membrane</keyword>
<accession>A0ABY2Z1J4</accession>
<dbReference type="SUPFAM" id="SSF161098">
    <property type="entry name" value="MetI-like"/>
    <property type="match status" value="2"/>
</dbReference>
<comment type="subcellular location">
    <subcellularLocation>
        <location evidence="1">Cell membrane</location>
        <topology evidence="1">Multi-pass membrane protein</topology>
    </subcellularLocation>
</comment>
<dbReference type="PANTHER" id="PTHR30043">
    <property type="entry name" value="PHOSPHONATES TRANSPORT SYSTEM PERMEASE PROTEIN"/>
    <property type="match status" value="1"/>
</dbReference>
<evidence type="ECO:0000256" key="4">
    <source>
        <dbReference type="ARBA" id="ARBA00022692"/>
    </source>
</evidence>
<reference evidence="9" key="1">
    <citation type="submission" date="2019-06" db="EMBL/GenBank/DDBJ databases">
        <title>Mycoplasma neophronis type strain whole genome sequence.</title>
        <authorList>
            <person name="Spergser J."/>
        </authorList>
    </citation>
    <scope>NUCLEOTIDE SEQUENCE [LARGE SCALE GENOMIC DNA]</scope>
    <source>
        <strain evidence="9">DSM 24097</strain>
    </source>
</reference>
<organism evidence="9 10">
    <name type="scientific">Metamycoplasma neophronis</name>
    <dbReference type="NCBI Taxonomy" id="872983"/>
    <lineage>
        <taxon>Bacteria</taxon>
        <taxon>Bacillati</taxon>
        <taxon>Mycoplasmatota</taxon>
        <taxon>Mycoplasmoidales</taxon>
        <taxon>Metamycoplasmataceae</taxon>
        <taxon>Metamycoplasma</taxon>
    </lineage>
</organism>
<evidence type="ECO:0000313" key="9">
    <source>
        <dbReference type="EMBL" id="TPR54688.1"/>
    </source>
</evidence>
<feature type="transmembrane region" description="Helical" evidence="7">
    <location>
        <begin position="376"/>
        <end position="393"/>
    </location>
</feature>
<feature type="transmembrane region" description="Helical" evidence="7">
    <location>
        <begin position="476"/>
        <end position="497"/>
    </location>
</feature>
<dbReference type="RefSeq" id="WP_140914541.1">
    <property type="nucleotide sequence ID" value="NZ_VHHP01000001.1"/>
</dbReference>
<protein>
    <submittedName>
        <fullName evidence="9">ABC transporter permease</fullName>
    </submittedName>
</protein>
<feature type="transmembrane region" description="Helical" evidence="7">
    <location>
        <begin position="76"/>
        <end position="102"/>
    </location>
</feature>
<evidence type="ECO:0000256" key="7">
    <source>
        <dbReference type="SAM" id="Phobius"/>
    </source>
</evidence>
<evidence type="ECO:0000256" key="2">
    <source>
        <dbReference type="ARBA" id="ARBA00022448"/>
    </source>
</evidence>
<dbReference type="Proteomes" id="UP000316851">
    <property type="component" value="Unassembled WGS sequence"/>
</dbReference>
<evidence type="ECO:0000313" key="10">
    <source>
        <dbReference type="Proteomes" id="UP000316851"/>
    </source>
</evidence>
<keyword evidence="2" id="KW-0813">Transport</keyword>
<proteinExistence type="predicted"/>
<feature type="transmembrane region" description="Helical" evidence="7">
    <location>
        <begin position="309"/>
        <end position="337"/>
    </location>
</feature>
<feature type="transmembrane region" description="Helical" evidence="7">
    <location>
        <begin position="208"/>
        <end position="229"/>
    </location>
</feature>
<name>A0ABY2Z1J4_9BACT</name>
<dbReference type="InterPro" id="IPR000515">
    <property type="entry name" value="MetI-like"/>
</dbReference>
<dbReference type="Gene3D" id="1.10.3720.10">
    <property type="entry name" value="MetI-like"/>
    <property type="match status" value="2"/>
</dbReference>
<gene>
    <name evidence="9" type="ORF">FJR74_00235</name>
</gene>
<feature type="transmembrane region" description="Helical" evidence="7">
    <location>
        <begin position="255"/>
        <end position="272"/>
    </location>
</feature>
<sequence>MINFSYSKYGGTLLFQNLKSFFNPAKISTQFEGNNLFILSLKFLWYSIKLIFLGTTIGMVIALFTSYFSNYKMNSFWIAIPFKIIVITLRLLPELFFVYLFTMSADKTLAINLIFTWFTWLWLHEYFSQTIENSNFTIFYHIAKIKHSRFKAFVLEIWPQIKLKVFNFVTYAFESNLRWSAILSKLSFLGIGILINPPENTKNYYNQLMTPLLVLVTFVFLLELINISLNKLFKSFNMKTIDIKKYERKVKVKKVFVFLLAVLSIVIIGLAIKTLHGQKFYLSNAKNYFYQLFNPNTSSVSFMWNSQGIPYMVIQLFALVFIATILIYGITYIKLFFMTYQLTNKTVSVIFRLTNSFMRAVPTLTIFLLVSVIYNGYPAAFVVAFAIHGAATLSRSIEGSVRKLPNTIFEQLKKQGYSVFKIYNNYVLSAIRLDLITLMSFEIEKSTRNFITYGLYSASALGSAATINRIRDIQDISIYLWIGFVIIAFINFFAYLIRLKITKNFSIIQWLKIKKNKKISL</sequence>
<keyword evidence="6 7" id="KW-0472">Membrane</keyword>
<keyword evidence="4 7" id="KW-0812">Transmembrane</keyword>
<feature type="transmembrane region" description="Helical" evidence="7">
    <location>
        <begin position="108"/>
        <end position="127"/>
    </location>
</feature>
<evidence type="ECO:0000256" key="5">
    <source>
        <dbReference type="ARBA" id="ARBA00022989"/>
    </source>
</evidence>
<dbReference type="InterPro" id="IPR035906">
    <property type="entry name" value="MetI-like_sf"/>
</dbReference>
<evidence type="ECO:0000259" key="8">
    <source>
        <dbReference type="PROSITE" id="PS50928"/>
    </source>
</evidence>
<comment type="caution">
    <text evidence="9">The sequence shown here is derived from an EMBL/GenBank/DDBJ whole genome shotgun (WGS) entry which is preliminary data.</text>
</comment>
<dbReference type="PANTHER" id="PTHR30043:SF1">
    <property type="entry name" value="ABC TRANSPORT SYSTEM PERMEASE PROTEIN P69"/>
    <property type="match status" value="1"/>
</dbReference>
<feature type="transmembrane region" description="Helical" evidence="7">
    <location>
        <begin position="43"/>
        <end position="64"/>
    </location>
</feature>
<dbReference type="PROSITE" id="PS50928">
    <property type="entry name" value="ABC_TM1"/>
    <property type="match status" value="1"/>
</dbReference>
<evidence type="ECO:0000256" key="6">
    <source>
        <dbReference type="ARBA" id="ARBA00023136"/>
    </source>
</evidence>
<keyword evidence="10" id="KW-1185">Reference proteome</keyword>
<dbReference type="EMBL" id="VHHP01000001">
    <property type="protein sequence ID" value="TPR54688.1"/>
    <property type="molecule type" value="Genomic_DNA"/>
</dbReference>
<evidence type="ECO:0000256" key="1">
    <source>
        <dbReference type="ARBA" id="ARBA00004651"/>
    </source>
</evidence>
<evidence type="ECO:0000256" key="3">
    <source>
        <dbReference type="ARBA" id="ARBA00022475"/>
    </source>
</evidence>
<keyword evidence="5 7" id="KW-1133">Transmembrane helix</keyword>